<dbReference type="PANTHER" id="PTHR42776">
    <property type="entry name" value="SERINE PEPTIDASE S9 FAMILY MEMBER"/>
    <property type="match status" value="1"/>
</dbReference>
<dbReference type="KEGG" id="sacz:AOT14_33720"/>
<protein>
    <submittedName>
        <fullName evidence="4">Exported dipeptidyl peptidase IV</fullName>
    </submittedName>
</protein>
<dbReference type="InterPro" id="IPR001375">
    <property type="entry name" value="Peptidase_S9_cat"/>
</dbReference>
<keyword evidence="1" id="KW-0378">Hydrolase</keyword>
<dbReference type="Proteomes" id="UP000061010">
    <property type="component" value="Chromosome"/>
</dbReference>
<dbReference type="OrthoDB" id="9812921at2"/>
<gene>
    <name evidence="4" type="ORF">AOT14_33720</name>
</gene>
<dbReference type="PANTHER" id="PTHR42776:SF27">
    <property type="entry name" value="DIPEPTIDYL PEPTIDASE FAMILY MEMBER 6"/>
    <property type="match status" value="1"/>
</dbReference>
<name>A0A0S1B3R5_9GAMM</name>
<keyword evidence="2" id="KW-0732">Signal</keyword>
<dbReference type="Gene3D" id="3.40.50.1820">
    <property type="entry name" value="alpha/beta hydrolase"/>
    <property type="match status" value="1"/>
</dbReference>
<feature type="chain" id="PRO_5006588593" evidence="2">
    <location>
        <begin position="23"/>
        <end position="332"/>
    </location>
</feature>
<dbReference type="InterPro" id="IPR029058">
    <property type="entry name" value="AB_hydrolase_fold"/>
</dbReference>
<organism evidence="4 5">
    <name type="scientific">Stenotrophomonas acidaminiphila</name>
    <dbReference type="NCBI Taxonomy" id="128780"/>
    <lineage>
        <taxon>Bacteria</taxon>
        <taxon>Pseudomonadati</taxon>
        <taxon>Pseudomonadota</taxon>
        <taxon>Gammaproteobacteria</taxon>
        <taxon>Lysobacterales</taxon>
        <taxon>Lysobacteraceae</taxon>
        <taxon>Stenotrophomonas</taxon>
    </lineage>
</organism>
<dbReference type="PATRIC" id="fig|128780.6.peg.3413"/>
<dbReference type="GO" id="GO:0004252">
    <property type="term" value="F:serine-type endopeptidase activity"/>
    <property type="evidence" value="ECO:0007669"/>
    <property type="project" value="TreeGrafter"/>
</dbReference>
<keyword evidence="5" id="KW-1185">Reference proteome</keyword>
<dbReference type="AlphaFoldDB" id="A0A0S1B3R5"/>
<dbReference type="SUPFAM" id="SSF53474">
    <property type="entry name" value="alpha/beta-Hydrolases"/>
    <property type="match status" value="1"/>
</dbReference>
<proteinExistence type="predicted"/>
<reference evidence="4 5" key="1">
    <citation type="journal article" date="2015" name="Genome Announc.">
        <title>Complete Genome Sequencing of Stenotrophomonas acidaminiphila ZAC14D2_NAIMI4_2, a Multidrug-Resistant Strain Isolated from Sediments of a Polluted River in Mexico, Uncovers New Antibiotic Resistance Genes and a Novel Class-II Lasso Peptide Biosynthesis Gene Cluster.</title>
        <authorList>
            <person name="Vinuesa P."/>
            <person name="Ochoa-Sanchez L.E."/>
        </authorList>
    </citation>
    <scope>NUCLEOTIDE SEQUENCE [LARGE SCALE GENOMIC DNA]</scope>
    <source>
        <strain evidence="4 5">ZAC14D2_NAIMI4_2</strain>
    </source>
</reference>
<dbReference type="GO" id="GO:0006508">
    <property type="term" value="P:proteolysis"/>
    <property type="evidence" value="ECO:0007669"/>
    <property type="project" value="InterPro"/>
</dbReference>
<evidence type="ECO:0000259" key="3">
    <source>
        <dbReference type="Pfam" id="PF00326"/>
    </source>
</evidence>
<evidence type="ECO:0000313" key="4">
    <source>
        <dbReference type="EMBL" id="ALJ29712.1"/>
    </source>
</evidence>
<evidence type="ECO:0000313" key="5">
    <source>
        <dbReference type="Proteomes" id="UP000061010"/>
    </source>
</evidence>
<sequence precursor="true">MFRTLIAALAATLVLAVPTAAGSPVATSPTFLSQTDCFESTPDHESWLDSVHKNAGDKPIPKALLQSLVPARAFSFARSAFDCRIVSYSSDGQIVLAYVIRPRMMDPSGKLPLLVYNRGGNGNYGKLDPLQVFMKLLPLAKSGFMVVASQYRDADEFGGNDVNDVMRLIDLSLEMPGVDAERIFLLGQSRGAMMSYLVARQRSDITAMATIGGVSDLVAGLASRPEMERVYSARIPGYEDDRQAALAARSAFHWAEQLPAGMPVLLLHGEADDRVSVQDPIAMAARLQQLGRPHRLVVYPGDDHGLRGSWRSAHTEILDWFKGPGTHPRGTR</sequence>
<feature type="domain" description="Peptidase S9 prolyl oligopeptidase catalytic" evidence="3">
    <location>
        <begin position="156"/>
        <end position="322"/>
    </location>
</feature>
<feature type="signal peptide" evidence="2">
    <location>
        <begin position="1"/>
        <end position="22"/>
    </location>
</feature>
<dbReference type="EMBL" id="CP012900">
    <property type="protein sequence ID" value="ALJ29712.1"/>
    <property type="molecule type" value="Genomic_DNA"/>
</dbReference>
<evidence type="ECO:0000256" key="1">
    <source>
        <dbReference type="ARBA" id="ARBA00022801"/>
    </source>
</evidence>
<evidence type="ECO:0000256" key="2">
    <source>
        <dbReference type="SAM" id="SignalP"/>
    </source>
</evidence>
<dbReference type="Pfam" id="PF00326">
    <property type="entry name" value="Peptidase_S9"/>
    <property type="match status" value="1"/>
</dbReference>
<accession>A0A0S1B3R5</accession>